<organism evidence="1 2">
    <name type="scientific">Littorina saxatilis</name>
    <dbReference type="NCBI Taxonomy" id="31220"/>
    <lineage>
        <taxon>Eukaryota</taxon>
        <taxon>Metazoa</taxon>
        <taxon>Spiralia</taxon>
        <taxon>Lophotrochozoa</taxon>
        <taxon>Mollusca</taxon>
        <taxon>Gastropoda</taxon>
        <taxon>Caenogastropoda</taxon>
        <taxon>Littorinimorpha</taxon>
        <taxon>Littorinoidea</taxon>
        <taxon>Littorinidae</taxon>
        <taxon>Littorina</taxon>
    </lineage>
</organism>
<reference evidence="1 2" key="1">
    <citation type="submission" date="2024-02" db="EMBL/GenBank/DDBJ databases">
        <title>Chromosome-scale genome assembly of the rough periwinkle Littorina saxatilis.</title>
        <authorList>
            <person name="De Jode A."/>
            <person name="Faria R."/>
            <person name="Formenti G."/>
            <person name="Sims Y."/>
            <person name="Smith T.P."/>
            <person name="Tracey A."/>
            <person name="Wood J.M.D."/>
            <person name="Zagrodzka Z.B."/>
            <person name="Johannesson K."/>
            <person name="Butlin R.K."/>
            <person name="Leder E.H."/>
        </authorList>
    </citation>
    <scope>NUCLEOTIDE SEQUENCE [LARGE SCALE GENOMIC DNA]</scope>
    <source>
        <strain evidence="1">Snail1</strain>
        <tissue evidence="1">Muscle</tissue>
    </source>
</reference>
<name>A0AAN9BQE4_9CAEN</name>
<proteinExistence type="predicted"/>
<sequence length="190" mass="21619">MFPFVENQTQARPVNFHQAPLGIHHPDRFEPHVAEDLGDISPAVFSVSRDPKKWYSIHEADSISKQLGSQLARHVFDPNKLMNSVAYRMETFDHAGWQGAGKEEMAQSGFYYDESTGNVWCFVCCVKFRDMNRPGLSPWQVHAELAPNCCQLKRYQSSGHQAKALAKRRRHNSMSTVADMTRDLADIINP</sequence>
<evidence type="ECO:0000313" key="2">
    <source>
        <dbReference type="Proteomes" id="UP001374579"/>
    </source>
</evidence>
<dbReference type="Proteomes" id="UP001374579">
    <property type="component" value="Unassembled WGS sequence"/>
</dbReference>
<dbReference type="SMART" id="SM00238">
    <property type="entry name" value="BIR"/>
    <property type="match status" value="1"/>
</dbReference>
<dbReference type="PROSITE" id="PS50143">
    <property type="entry name" value="BIR_REPEAT_2"/>
    <property type="match status" value="1"/>
</dbReference>
<dbReference type="InterPro" id="IPR001370">
    <property type="entry name" value="BIR_rpt"/>
</dbReference>
<dbReference type="Gene3D" id="1.10.1170.10">
    <property type="entry name" value="Inhibitor Of Apoptosis Protein (2mihbC-IAP-1), Chain A"/>
    <property type="match status" value="1"/>
</dbReference>
<gene>
    <name evidence="1" type="ORF">V1264_015618</name>
</gene>
<evidence type="ECO:0000313" key="1">
    <source>
        <dbReference type="EMBL" id="KAK7107755.1"/>
    </source>
</evidence>
<accession>A0AAN9BQE4</accession>
<comment type="caution">
    <text evidence="1">The sequence shown here is derived from an EMBL/GenBank/DDBJ whole genome shotgun (WGS) entry which is preliminary data.</text>
</comment>
<dbReference type="SUPFAM" id="SSF57924">
    <property type="entry name" value="Inhibitor of apoptosis (IAP) repeat"/>
    <property type="match status" value="1"/>
</dbReference>
<dbReference type="Pfam" id="PF00653">
    <property type="entry name" value="BIR"/>
    <property type="match status" value="1"/>
</dbReference>
<dbReference type="AlphaFoldDB" id="A0AAN9BQE4"/>
<keyword evidence="2" id="KW-1185">Reference proteome</keyword>
<protein>
    <submittedName>
        <fullName evidence="1">Uncharacterized protein</fullName>
    </submittedName>
</protein>
<dbReference type="EMBL" id="JBAMIC010000004">
    <property type="protein sequence ID" value="KAK7107755.1"/>
    <property type="molecule type" value="Genomic_DNA"/>
</dbReference>